<comment type="caution">
    <text evidence="1">The sequence shown here is derived from an EMBL/GenBank/DDBJ whole genome shotgun (WGS) entry which is preliminary data.</text>
</comment>
<name>A0A328DIQ7_9ASTE</name>
<keyword evidence="2" id="KW-1185">Reference proteome</keyword>
<dbReference type="Proteomes" id="UP000249390">
    <property type="component" value="Unassembled WGS sequence"/>
</dbReference>
<evidence type="ECO:0000313" key="2">
    <source>
        <dbReference type="Proteomes" id="UP000249390"/>
    </source>
</evidence>
<reference evidence="1 2" key="1">
    <citation type="submission" date="2018-06" db="EMBL/GenBank/DDBJ databases">
        <title>The Genome of Cuscuta australis (Dodder) Provides Insight into the Evolution of Plant Parasitism.</title>
        <authorList>
            <person name="Liu H."/>
        </authorList>
    </citation>
    <scope>NUCLEOTIDE SEQUENCE [LARGE SCALE GENOMIC DNA]</scope>
    <source>
        <strain evidence="2">cv. Yunnan</strain>
        <tissue evidence="1">Vines</tissue>
    </source>
</reference>
<accession>A0A328DIQ7</accession>
<gene>
    <name evidence="1" type="ORF">DM860_009536</name>
</gene>
<proteinExistence type="predicted"/>
<dbReference type="AlphaFoldDB" id="A0A328DIQ7"/>
<organism evidence="1 2">
    <name type="scientific">Cuscuta australis</name>
    <dbReference type="NCBI Taxonomy" id="267555"/>
    <lineage>
        <taxon>Eukaryota</taxon>
        <taxon>Viridiplantae</taxon>
        <taxon>Streptophyta</taxon>
        <taxon>Embryophyta</taxon>
        <taxon>Tracheophyta</taxon>
        <taxon>Spermatophyta</taxon>
        <taxon>Magnoliopsida</taxon>
        <taxon>eudicotyledons</taxon>
        <taxon>Gunneridae</taxon>
        <taxon>Pentapetalae</taxon>
        <taxon>asterids</taxon>
        <taxon>lamiids</taxon>
        <taxon>Solanales</taxon>
        <taxon>Convolvulaceae</taxon>
        <taxon>Cuscuteae</taxon>
        <taxon>Cuscuta</taxon>
        <taxon>Cuscuta subgen. Grammica</taxon>
        <taxon>Cuscuta sect. Cleistogrammica</taxon>
    </lineage>
</organism>
<dbReference type="EMBL" id="NQVE01000129">
    <property type="protein sequence ID" value="RAL45672.1"/>
    <property type="molecule type" value="Genomic_DNA"/>
</dbReference>
<protein>
    <submittedName>
        <fullName evidence="1">Uncharacterized protein</fullName>
    </submittedName>
</protein>
<sequence>MLKCRFRTWIPIGSNPLAERWSGFRILDGIVFMACVNGQRKRFELLTLWACGGLGATRRTGDGGARDRRFTASGFSCSALLLGLCS</sequence>
<evidence type="ECO:0000313" key="1">
    <source>
        <dbReference type="EMBL" id="RAL45672.1"/>
    </source>
</evidence>